<dbReference type="CDD" id="cd06339">
    <property type="entry name" value="PBP1_YraM_LppC_lipoprotein-like"/>
    <property type="match status" value="1"/>
</dbReference>
<dbReference type="PANTHER" id="PTHR30483:SF6">
    <property type="entry name" value="PERIPLASMIC BINDING PROTEIN OF ABC TRANSPORTER FOR NATURAL AMINO ACIDS"/>
    <property type="match status" value="1"/>
</dbReference>
<keyword evidence="7" id="KW-1185">Reference proteome</keyword>
<keyword evidence="3" id="KW-0029">Amino-acid transport</keyword>
<proteinExistence type="inferred from homology"/>
<feature type="domain" description="Leucine-binding protein" evidence="5">
    <location>
        <begin position="67"/>
        <end position="391"/>
    </location>
</feature>
<organism evidence="6 7">
    <name type="scientific">Lichenibacterium minor</name>
    <dbReference type="NCBI Taxonomy" id="2316528"/>
    <lineage>
        <taxon>Bacteria</taxon>
        <taxon>Pseudomonadati</taxon>
        <taxon>Pseudomonadota</taxon>
        <taxon>Alphaproteobacteria</taxon>
        <taxon>Hyphomicrobiales</taxon>
        <taxon>Lichenihabitantaceae</taxon>
        <taxon>Lichenibacterium</taxon>
    </lineage>
</organism>
<dbReference type="GO" id="GO:0006865">
    <property type="term" value="P:amino acid transport"/>
    <property type="evidence" value="ECO:0007669"/>
    <property type="project" value="UniProtKB-KW"/>
</dbReference>
<name>A0A4Q2U4N3_9HYPH</name>
<keyword evidence="3" id="KW-0813">Transport</keyword>
<dbReference type="InterPro" id="IPR028081">
    <property type="entry name" value="Leu-bd"/>
</dbReference>
<protein>
    <submittedName>
        <fullName evidence="6">Penicillin-binding protein activator</fullName>
    </submittedName>
</protein>
<keyword evidence="2 4" id="KW-0732">Signal</keyword>
<dbReference type="PROSITE" id="PS51257">
    <property type="entry name" value="PROKAR_LIPOPROTEIN"/>
    <property type="match status" value="1"/>
</dbReference>
<evidence type="ECO:0000256" key="1">
    <source>
        <dbReference type="ARBA" id="ARBA00010062"/>
    </source>
</evidence>
<reference evidence="6 7" key="1">
    <citation type="submission" date="2018-12" db="EMBL/GenBank/DDBJ databases">
        <authorList>
            <person name="Grouzdev D.S."/>
            <person name="Krutkina M.S."/>
        </authorList>
    </citation>
    <scope>NUCLEOTIDE SEQUENCE [LARGE SCALE GENOMIC DNA]</scope>
    <source>
        <strain evidence="6 7">RmlP026</strain>
    </source>
</reference>
<dbReference type="Pfam" id="PF13458">
    <property type="entry name" value="Peripla_BP_6"/>
    <property type="match status" value="1"/>
</dbReference>
<dbReference type="AlphaFoldDB" id="A0A4Q2U4N3"/>
<feature type="signal peptide" evidence="4">
    <location>
        <begin position="1"/>
        <end position="27"/>
    </location>
</feature>
<dbReference type="InterPro" id="IPR051010">
    <property type="entry name" value="BCAA_transport"/>
</dbReference>
<evidence type="ECO:0000313" key="6">
    <source>
        <dbReference type="EMBL" id="RYC29877.1"/>
    </source>
</evidence>
<evidence type="ECO:0000256" key="2">
    <source>
        <dbReference type="ARBA" id="ARBA00022729"/>
    </source>
</evidence>
<evidence type="ECO:0000259" key="5">
    <source>
        <dbReference type="Pfam" id="PF13458"/>
    </source>
</evidence>
<sequence length="410" mass="41386">MVSARFFGTCALALASASLLSACGQFGAGTDRPRVAAAPPPLSAPVSPVQSRPLASAAPIGAIGSGPVKVALVLPLTQANGGASGVGVSLRNAAELAYADAGTNDLTILVKDDHSTPDGARDAAQAAVGDGAELIIGPVFAPDLREAAKVAKAADKPVIGFSTDTSTATKGVYLLSFLIEGYVDRVVDYAASHGKKSLGALVPESDYGNVALAEYQQAAAKLGLRVEAIERYKPGAPADAAARIAAALPRIDALFIPGTPDEMPAVAAALTANGIDGAKVQILGTGLWVDPKVLKLPALQGAWFAAPENAGFAGFAGRYRAKYGTDPSRIATLSYDAVSLAAALAHQPASPHFTPELLTSTSGFNGADGVFRFRADGPNERGLAVLQISGGATTVLSAAPRSFASAPSGF</sequence>
<dbReference type="EMBL" id="QYBB01000037">
    <property type="protein sequence ID" value="RYC29877.1"/>
    <property type="molecule type" value="Genomic_DNA"/>
</dbReference>
<feature type="chain" id="PRO_5020669500" evidence="4">
    <location>
        <begin position="28"/>
        <end position="410"/>
    </location>
</feature>
<accession>A0A4Q2U4N3</accession>
<dbReference type="InterPro" id="IPR028082">
    <property type="entry name" value="Peripla_BP_I"/>
</dbReference>
<dbReference type="Gene3D" id="3.40.50.2300">
    <property type="match status" value="2"/>
</dbReference>
<dbReference type="SUPFAM" id="SSF53822">
    <property type="entry name" value="Periplasmic binding protein-like I"/>
    <property type="match status" value="1"/>
</dbReference>
<comment type="similarity">
    <text evidence="1">Belongs to the leucine-binding protein family.</text>
</comment>
<evidence type="ECO:0000256" key="3">
    <source>
        <dbReference type="ARBA" id="ARBA00022970"/>
    </source>
</evidence>
<evidence type="ECO:0000256" key="4">
    <source>
        <dbReference type="SAM" id="SignalP"/>
    </source>
</evidence>
<comment type="caution">
    <text evidence="6">The sequence shown here is derived from an EMBL/GenBank/DDBJ whole genome shotgun (WGS) entry which is preliminary data.</text>
</comment>
<reference evidence="6 7" key="2">
    <citation type="submission" date="2019-02" db="EMBL/GenBank/DDBJ databases">
        <title>'Lichenibacterium ramalinii' gen. nov. sp. nov., 'Lichenibacterium minor' gen. nov. sp. nov.</title>
        <authorList>
            <person name="Pankratov T."/>
        </authorList>
    </citation>
    <scope>NUCLEOTIDE SEQUENCE [LARGE SCALE GENOMIC DNA]</scope>
    <source>
        <strain evidence="6 7">RmlP026</strain>
    </source>
</reference>
<dbReference type="PANTHER" id="PTHR30483">
    <property type="entry name" value="LEUCINE-SPECIFIC-BINDING PROTEIN"/>
    <property type="match status" value="1"/>
</dbReference>
<gene>
    <name evidence="6" type="ORF">D3273_21595</name>
</gene>
<evidence type="ECO:0000313" key="7">
    <source>
        <dbReference type="Proteomes" id="UP000290759"/>
    </source>
</evidence>
<dbReference type="Proteomes" id="UP000290759">
    <property type="component" value="Unassembled WGS sequence"/>
</dbReference>
<dbReference type="OrthoDB" id="7210494at2"/>